<sequence length="267" mass="29128">MKTTMKLSGGYTNYGETIGILMLDTKFPRPRGDIGNALSYEFPVRYKIVHGAHATKIMGDHPDASLLEPFVVAAQELEADGVKAITTSCGFLAPFQKQLAAAVNIPVFTSSLIQAPLIHAMAPPGKIIGVFTERGHHMNDGHFRGVGWSRDDIPVQIQGMKPDAQFPAAYILGREELDTDVLRAEMVEMTQAFIASCKNPGAILFECTNMCPFAKDVANVSGLPVFDINTMINFFYRAANQVPFLQSGGVKSDTPFRQSGFRSNQVP</sequence>
<evidence type="ECO:0000313" key="1">
    <source>
        <dbReference type="EMBL" id="AWL96855.1"/>
    </source>
</evidence>
<organism evidence="1 2">
    <name type="scientific">Bradyrhizobium ottawaense</name>
    <dbReference type="NCBI Taxonomy" id="931866"/>
    <lineage>
        <taxon>Bacteria</taxon>
        <taxon>Pseudomonadati</taxon>
        <taxon>Pseudomonadota</taxon>
        <taxon>Alphaproteobacteria</taxon>
        <taxon>Hyphomicrobiales</taxon>
        <taxon>Nitrobacteraceae</taxon>
        <taxon>Bradyrhizobium</taxon>
    </lineage>
</organism>
<evidence type="ECO:0000313" key="2">
    <source>
        <dbReference type="Proteomes" id="UP000215703"/>
    </source>
</evidence>
<reference evidence="1 2" key="2">
    <citation type="journal article" date="2017" name="Syst. Appl. Microbiol.">
        <title>Soybeans inoculated with root zone soils of Canadian native legumes harbour diverse and novel Bradyrhizobium spp. that possess agricultural potential.</title>
        <authorList>
            <person name="Bromfield E.S.P."/>
            <person name="Cloutier S."/>
            <person name="Tambong J.T."/>
            <person name="Tran Thi T.V."/>
        </authorList>
    </citation>
    <scope>NUCLEOTIDE SEQUENCE [LARGE SCALE GENOMIC DNA]</scope>
    <source>
        <strain evidence="1 2">OO99</strain>
    </source>
</reference>
<dbReference type="KEGG" id="bot:CIT37_35575"/>
<dbReference type="AlphaFoldDB" id="A0A2U8PGE6"/>
<accession>A0A2U8PGE6</accession>
<protein>
    <submittedName>
        <fullName evidence="1">Aspartate/glutamate racemase family protein</fullName>
    </submittedName>
</protein>
<dbReference type="EMBL" id="CP029425">
    <property type="protein sequence ID" value="AWL96855.1"/>
    <property type="molecule type" value="Genomic_DNA"/>
</dbReference>
<gene>
    <name evidence="1" type="ORF">CIT37_35575</name>
</gene>
<dbReference type="Proteomes" id="UP000215703">
    <property type="component" value="Chromosome"/>
</dbReference>
<reference evidence="1 2" key="1">
    <citation type="journal article" date="2014" name="Int. J. Syst. Evol. Microbiol.">
        <title>Bradyrhizobium ottawaense sp. nov., a symbiotic nitrogen fixing bacterium from root nodules of soybeans in Canada.</title>
        <authorList>
            <person name="Yu X."/>
            <person name="Cloutier S."/>
            <person name="Tambong J.T."/>
            <person name="Bromfield E.S."/>
        </authorList>
    </citation>
    <scope>NUCLEOTIDE SEQUENCE [LARGE SCALE GENOMIC DNA]</scope>
    <source>
        <strain evidence="1 2">OO99</strain>
    </source>
</reference>
<proteinExistence type="predicted"/>
<dbReference type="NCBIfam" id="NF005679">
    <property type="entry name" value="PRK07475.1"/>
    <property type="match status" value="1"/>
</dbReference>
<name>A0A2U8PGE6_9BRAD</name>